<dbReference type="PANTHER" id="PTHR45748:SF7">
    <property type="entry name" value="1-PHOSPHATIDYLINOSITOL 3-PHOSPHATE 5-KINASE-RELATED"/>
    <property type="match status" value="1"/>
</dbReference>
<feature type="compositionally biased region" description="Polar residues" evidence="2">
    <location>
        <begin position="437"/>
        <end position="459"/>
    </location>
</feature>
<dbReference type="PROSITE" id="PS51455">
    <property type="entry name" value="PIPK"/>
    <property type="match status" value="1"/>
</dbReference>
<feature type="compositionally biased region" description="Basic residues" evidence="2">
    <location>
        <begin position="1466"/>
        <end position="1475"/>
    </location>
</feature>
<dbReference type="SMART" id="SM00330">
    <property type="entry name" value="PIPKc"/>
    <property type="match status" value="1"/>
</dbReference>
<feature type="compositionally biased region" description="Basic and acidic residues" evidence="2">
    <location>
        <begin position="2607"/>
        <end position="2619"/>
    </location>
</feature>
<reference evidence="6" key="1">
    <citation type="submission" date="2016-07" db="EMBL/GenBank/DDBJ databases">
        <authorList>
            <consortium name="Pathogen Informatics"/>
        </authorList>
    </citation>
    <scope>NUCLEOTIDE SEQUENCE [LARGE SCALE GENOMIC DNA]</scope>
</reference>
<protein>
    <recommendedName>
        <fullName evidence="4">PIPK domain-containing protein</fullName>
    </recommendedName>
</protein>
<name>A0A565A1J4_PLAVI</name>
<dbReference type="EMBL" id="LT635624">
    <property type="protein sequence ID" value="VUZ98413.1"/>
    <property type="molecule type" value="Genomic_DNA"/>
</dbReference>
<keyword evidence="3" id="KW-1133">Transmembrane helix</keyword>
<keyword evidence="1" id="KW-0808">Transferase</keyword>
<sequence length="2740" mass="324055">MEESLSDRYFSFRNSSKQRNTSQRFFEWILNYPLFNEIRNSNLSNRFSSLCVNDGEHFYPKQTQAEVKRRRSKKKDSSVPISEPNELTTNLIENGIRQEDYSLIVNNKFYAKIIKRSEHIYKTYNDAVKDERKKKKVFEKVKEKYLKKREKCGKYIPPVVPVNYSAREKKKKKKKILDEEFNPFFTFFERDINKNVYHQSINFSLKTNIHLNRYFYKVITNQLRYYRIKNDLRVPVVNMLNEISRYYHSYGYDILTNVKVKYFPYKSPSNSFYINGLVFSNCSIYFDDVEIKNPKILLLDAEKKNSYEVLEQCYNNKYNYTYFILKKLSNRNLNIILIHGEVDLYTKKLLMSKKIYFFTSIKKKNLCRLSNMLRTKVLSYDDFVNFDSNSYVAKANYFKIERYRKNVKNIFLCCSGNFLTICIFGRKEIRDGVEPQVGSTPANSTSTVSEVPFSNFNNPNERHTPEGGTKPRGGDLFYTLLKKEMKKQNVLENFLQVYYKNKSDDYLVDYFFQHKEKKISLMGRDRRINRREALIDHIKNVIIIKKVKKLLKFCLFLTFHVYKQLHLNNYMGRMLQRVPVGSIHTNAICDSLYKKVSEAILSSSIFFFYNDTKRKIKKTPINFMSNLFHLVNVNNPLAKERMKSLHMLIKANKIIKEQICNNYEHCFFNAGKNKVIDLVNYFFFNNFMKNWESNYNYVYYYLKIINSSYLYCSRKNLVTKEEDFLNDSNLMFHPVFSNDEIVMERKVNEKAEEIIAQNILFYCYHLEAAKNIEMITYFICPNYMFINNLYNCVNIYLFDSQNLGVKKLFYNFFFNHKYICDVSLRQFVCAMQELAYSLNCPFDACGNQLGHHQICIQIFLKRVLITFKKESSDREEEEVSMNIICSRCDLLQEKVLNSSVSLSEFLLSIIQSDSYVNVQCNHNGKNNAYELSYKDLTVCFLLHDNDIYKSIKLRRNGKAVHARSSECSSARGCSHNHCDGIANSERRVKRYIKKNMQKVIRSSVFYHYPCKCVTRRNKCKFEEGKKIKKKEQVYTNFNLYNIIENFPFFTSSMLPMYCSLKYLIYSCVIHYYRSKNRHLYGKPSSKKRKKEKFKNPSSPLYFTNKCKKCKYIKIANFYTLGFFNVLFIMKRIFFNFYIAVNFLIGLVSKNMLIKVNEIVYCVNNTAYFIEDNFLLIKGGMESGREDEQLERQGGQQWEWQSERQSEKPQGEPLDEHKMEEPNQNGDGANEPPIQQKDALLNGVMTQLMCGDEMEGREEGGADGPAQAKQSSHQPNGDDTHMKEEETLKGKQVPSREAERVANCDSKQVSSNQAYILKDINRIKENLIKQFLLFRKFKNKMGHYKKHLTKVFRRFYSYAIVHLMEREFSLDIEMVFSLYIMTLEKINLRIKGDVERVTRLANNRKLQHLRYVTWRGLRGARRVQLVQRRVKESSEETVGDTRGDSKSDAKNGERTCEEEPLSLPPISHRRAKRRPQHGLGKVQLMRRWRRSKRKYALVNDMNRRRRRKSESSNLENPPSVNEDKPELSNYFYFVREYDVQKLYTKESYYIYNIENYRKRKYLDDMNKEEQEHSKKKLFYLHISKIVESVRGDKRRRNKTGGTEKEQKTSAVFLLNPSDTSNSIFHALISDKYKTKLAEIYHKEREALREEKKQHALEKRIDEKVSEMVLLRRKIKPSGSKERVTQKKPFGGKKKQRRGKPSPAAQHEEIKKYLKKNIRRMTNRNLTNGMINQLLNCKNDEVVVIPINEHISVYIYFPLQFYYLRKFLCKGETTFLRSLIKSNCINFDHKKRHFVKTYDDKYIIKEINKYEFKSFITRYKEFFKHFSDIFFRGKKSLLCFMFGLYQIEIKKRSRKTVKTYIILENVKIENTNSKILIFDIKGARKKKNLQKLIKQNKKSSSFFDRNDAFSYNSCKMTEEKDMSDDNSSGISENLGHFTRYIRREKRISFKGAALSPSRMNTLTSGRTNGRANGGMNERPNTFYSKTGYLHFLSAEETRKAESNSKQDGADHMGGLQNGTEVSIPNGDSERRHGLIVSSGKEGAPNKKRRTRNGVSSQSNEERVRKVYTKVRQQMLCGSLRQRLVEPVKKPHGKSRLSKNFSQMGGEKKGDQKNWRVFTNDIVHHTRMFLSLNGKMAKLRKRKNRRRGKGTKRMRTKCLYNAKASLHFLARKKEYILNRDNLSRHKIRGEAVCAPQGSTPTREGTYSFLTKEVLDSKNLESLNSMEKYNNFAIDNYNCLKNYTVLFDDNFKDFIKSKVINLEYCDYKDLMNSLREDTDFLSGQDIMDYSLLIHMDVANFVIIFKIIDYLRPYTWDKSVENFSKSVLYLTKGYRPTIIHSEYYKKRFLSNIKKYIFYYLPIHALKKKIVFKIAERKGSFSVFTLSRGHPFKVYFFHQLFNLILRYYNNYYIYMKYFNVHQASLRKRPFVDIFSSQNLLAFLSYYQKECYLHSLEEKKREDAQLCDDFYLQNVLSDDEFSAQDSFSNPLKSEIALRNGNLNREIMSRYFDSNKVNSNSSYLNREVATAKLREENAHLYSLVFPYCTVDHRGDPRNGTAASWRGVERDLKGDSKWYPKCDPKCDPKCGIHGGDNPFVREANNPSRPNNPAKANGEKTHAQAEHPADGVTNMPNFFSHSDSFDEREYEKLKKQFYKKISHFQIKILKKLQKNNFKIEGISQLVQNNVYLHMTDTNMHYTNMNYLDVFNIYNICEKGFRWGSKRSKCRKREDTLLYVPSYFLFALNKK</sequence>
<accession>A0A565A1J4</accession>
<keyword evidence="1" id="KW-0418">Kinase</keyword>
<feature type="region of interest" description="Disordered" evidence="2">
    <location>
        <begin position="1674"/>
        <end position="1705"/>
    </location>
</feature>
<feature type="region of interest" description="Disordered" evidence="2">
    <location>
        <begin position="2085"/>
        <end position="2107"/>
    </location>
</feature>
<feature type="region of interest" description="Disordered" evidence="2">
    <location>
        <begin position="1254"/>
        <end position="1304"/>
    </location>
</feature>
<feature type="region of interest" description="Disordered" evidence="2">
    <location>
        <begin position="63"/>
        <end position="83"/>
    </location>
</feature>
<feature type="region of interest" description="Disordered" evidence="2">
    <location>
        <begin position="435"/>
        <end position="472"/>
    </location>
</feature>
<evidence type="ECO:0000313" key="6">
    <source>
        <dbReference type="Proteomes" id="UP000220605"/>
    </source>
</evidence>
<dbReference type="Gene3D" id="3.30.800.10">
    <property type="entry name" value="Phosphatidylinositol Phosphate Kinase II Beta"/>
    <property type="match status" value="1"/>
</dbReference>
<keyword evidence="3" id="KW-0472">Membrane</keyword>
<dbReference type="GO" id="GO:0010008">
    <property type="term" value="C:endosome membrane"/>
    <property type="evidence" value="ECO:0007669"/>
    <property type="project" value="TreeGrafter"/>
</dbReference>
<evidence type="ECO:0000256" key="2">
    <source>
        <dbReference type="SAM" id="MobiDB-lite"/>
    </source>
</evidence>
<feature type="domain" description="PIPK" evidence="4">
    <location>
        <begin position="1691"/>
        <end position="2351"/>
    </location>
</feature>
<keyword evidence="1" id="KW-0547">Nucleotide-binding</keyword>
<feature type="region of interest" description="Disordered" evidence="2">
    <location>
        <begin position="1185"/>
        <end position="1233"/>
    </location>
</feature>
<feature type="region of interest" description="Disordered" evidence="2">
    <location>
        <begin position="1427"/>
        <end position="1482"/>
    </location>
</feature>
<feature type="region of interest" description="Disordered" evidence="2">
    <location>
        <begin position="1956"/>
        <end position="1977"/>
    </location>
</feature>
<feature type="region of interest" description="Disordered" evidence="2">
    <location>
        <begin position="1495"/>
        <end position="1521"/>
    </location>
</feature>
<feature type="transmembrane region" description="Helical" evidence="3">
    <location>
        <begin position="1117"/>
        <end position="1144"/>
    </location>
</feature>
<feature type="region of interest" description="Disordered" evidence="2">
    <location>
        <begin position="2588"/>
        <end position="2623"/>
    </location>
</feature>
<dbReference type="GO" id="GO:0005524">
    <property type="term" value="F:ATP binding"/>
    <property type="evidence" value="ECO:0007669"/>
    <property type="project" value="UniProtKB-UniRule"/>
</dbReference>
<feature type="compositionally biased region" description="Basic and acidic residues" evidence="2">
    <location>
        <begin position="1200"/>
        <end position="1220"/>
    </location>
</feature>
<dbReference type="Proteomes" id="UP000220605">
    <property type="component" value="Chromosome 13"/>
</dbReference>
<organism evidence="5 6">
    <name type="scientific">Plasmodium vivax</name>
    <name type="common">malaria parasite P. vivax</name>
    <dbReference type="NCBI Taxonomy" id="5855"/>
    <lineage>
        <taxon>Eukaryota</taxon>
        <taxon>Sar</taxon>
        <taxon>Alveolata</taxon>
        <taxon>Apicomplexa</taxon>
        <taxon>Aconoidasida</taxon>
        <taxon>Haemosporida</taxon>
        <taxon>Plasmodiidae</taxon>
        <taxon>Plasmodium</taxon>
        <taxon>Plasmodium (Plasmodium)</taxon>
    </lineage>
</organism>
<dbReference type="GO" id="GO:0000285">
    <property type="term" value="F:1-phosphatidylinositol-3-phosphate 5-kinase activity"/>
    <property type="evidence" value="ECO:0007669"/>
    <property type="project" value="TreeGrafter"/>
</dbReference>
<dbReference type="InterPro" id="IPR027484">
    <property type="entry name" value="PInositol-4-P-5-kinase_N"/>
</dbReference>
<dbReference type="OrthoDB" id="660555at2759"/>
<feature type="region of interest" description="Disordered" evidence="2">
    <location>
        <begin position="1994"/>
        <end position="2061"/>
    </location>
</feature>
<feature type="compositionally biased region" description="Basic and acidic residues" evidence="2">
    <location>
        <begin position="1275"/>
        <end position="1301"/>
    </location>
</feature>
<feature type="compositionally biased region" description="Polar residues" evidence="2">
    <location>
        <begin position="1956"/>
        <end position="1968"/>
    </location>
</feature>
<gene>
    <name evidence="5" type="ORF">PVP01_1336500</name>
</gene>
<feature type="compositionally biased region" description="Basic and acidic residues" evidence="2">
    <location>
        <begin position="1428"/>
        <end position="1456"/>
    </location>
</feature>
<evidence type="ECO:0000313" key="5">
    <source>
        <dbReference type="EMBL" id="VUZ98413.1"/>
    </source>
</evidence>
<feature type="transmembrane region" description="Helical" evidence="3">
    <location>
        <begin position="1054"/>
        <end position="1072"/>
    </location>
</feature>
<dbReference type="SUPFAM" id="SSF56104">
    <property type="entry name" value="SAICAR synthase-like"/>
    <property type="match status" value="2"/>
</dbReference>
<dbReference type="InterPro" id="IPR027409">
    <property type="entry name" value="GroEL-like_apical_dom_sf"/>
</dbReference>
<dbReference type="VEuPathDB" id="PlasmoDB:PVX_085835"/>
<dbReference type="InterPro" id="IPR027483">
    <property type="entry name" value="PInositol-4-P-4/5-kinase_C_sf"/>
</dbReference>
<evidence type="ECO:0000259" key="4">
    <source>
        <dbReference type="PROSITE" id="PS51455"/>
    </source>
</evidence>
<dbReference type="InterPro" id="IPR002498">
    <property type="entry name" value="PInositol-4-P-4/5-kinase_core"/>
</dbReference>
<proteinExistence type="predicted"/>
<dbReference type="SUPFAM" id="SSF52029">
    <property type="entry name" value="GroEL apical domain-like"/>
    <property type="match status" value="1"/>
</dbReference>
<dbReference type="Pfam" id="PF01504">
    <property type="entry name" value="PIP5K"/>
    <property type="match status" value="2"/>
</dbReference>
<dbReference type="VEuPathDB" id="PlasmoDB:PVP01_1336500"/>
<feature type="compositionally biased region" description="Basic residues" evidence="2">
    <location>
        <begin position="1688"/>
        <end position="1698"/>
    </location>
</feature>
<evidence type="ECO:0000256" key="3">
    <source>
        <dbReference type="SAM" id="Phobius"/>
    </source>
</evidence>
<keyword evidence="1" id="KW-0067">ATP-binding</keyword>
<evidence type="ECO:0000256" key="1">
    <source>
        <dbReference type="PROSITE-ProRule" id="PRU00781"/>
    </source>
</evidence>
<dbReference type="VEuPathDB" id="PlasmoDB:PVW1_130042900"/>
<dbReference type="GO" id="GO:0046854">
    <property type="term" value="P:phosphatidylinositol phosphate biosynthetic process"/>
    <property type="evidence" value="ECO:0007669"/>
    <property type="project" value="TreeGrafter"/>
</dbReference>
<dbReference type="Gene3D" id="3.50.7.10">
    <property type="entry name" value="GroEL"/>
    <property type="match status" value="1"/>
</dbReference>
<dbReference type="PANTHER" id="PTHR45748">
    <property type="entry name" value="1-PHOSPHATIDYLINOSITOL 3-PHOSPHATE 5-KINASE-RELATED"/>
    <property type="match status" value="1"/>
</dbReference>
<dbReference type="VEuPathDB" id="PlasmoDB:PVPAM_130051400"/>
<feature type="compositionally biased region" description="Basic and acidic residues" evidence="2">
    <location>
        <begin position="1994"/>
        <end position="2008"/>
    </location>
</feature>
<keyword evidence="3" id="KW-0812">Transmembrane</keyword>
<dbReference type="Gene3D" id="3.30.810.10">
    <property type="entry name" value="2-Layer Sandwich"/>
    <property type="match status" value="1"/>
</dbReference>